<name>A0ACB9MKH7_BAUVA</name>
<protein>
    <submittedName>
        <fullName evidence="1">Uncharacterized protein</fullName>
    </submittedName>
</protein>
<evidence type="ECO:0000313" key="1">
    <source>
        <dbReference type="EMBL" id="KAI4324092.1"/>
    </source>
</evidence>
<evidence type="ECO:0000313" key="2">
    <source>
        <dbReference type="Proteomes" id="UP000828941"/>
    </source>
</evidence>
<keyword evidence="2" id="KW-1185">Reference proteome</keyword>
<organism evidence="1 2">
    <name type="scientific">Bauhinia variegata</name>
    <name type="common">Purple orchid tree</name>
    <name type="synonym">Phanera variegata</name>
    <dbReference type="NCBI Taxonomy" id="167791"/>
    <lineage>
        <taxon>Eukaryota</taxon>
        <taxon>Viridiplantae</taxon>
        <taxon>Streptophyta</taxon>
        <taxon>Embryophyta</taxon>
        <taxon>Tracheophyta</taxon>
        <taxon>Spermatophyta</taxon>
        <taxon>Magnoliopsida</taxon>
        <taxon>eudicotyledons</taxon>
        <taxon>Gunneridae</taxon>
        <taxon>Pentapetalae</taxon>
        <taxon>rosids</taxon>
        <taxon>fabids</taxon>
        <taxon>Fabales</taxon>
        <taxon>Fabaceae</taxon>
        <taxon>Cercidoideae</taxon>
        <taxon>Cercideae</taxon>
        <taxon>Bauhiniinae</taxon>
        <taxon>Bauhinia</taxon>
    </lineage>
</organism>
<reference evidence="1 2" key="1">
    <citation type="journal article" date="2022" name="DNA Res.">
        <title>Chromosomal-level genome assembly of the orchid tree Bauhinia variegata (Leguminosae; Cercidoideae) supports the allotetraploid origin hypothesis of Bauhinia.</title>
        <authorList>
            <person name="Zhong Y."/>
            <person name="Chen Y."/>
            <person name="Zheng D."/>
            <person name="Pang J."/>
            <person name="Liu Y."/>
            <person name="Luo S."/>
            <person name="Meng S."/>
            <person name="Qian L."/>
            <person name="Wei D."/>
            <person name="Dai S."/>
            <person name="Zhou R."/>
        </authorList>
    </citation>
    <scope>NUCLEOTIDE SEQUENCE [LARGE SCALE GENOMIC DNA]</scope>
    <source>
        <strain evidence="1">BV-YZ2020</strain>
    </source>
</reference>
<comment type="caution">
    <text evidence="1">The sequence shown here is derived from an EMBL/GenBank/DDBJ whole genome shotgun (WGS) entry which is preliminary data.</text>
</comment>
<proteinExistence type="predicted"/>
<dbReference type="EMBL" id="CM039434">
    <property type="protein sequence ID" value="KAI4324092.1"/>
    <property type="molecule type" value="Genomic_DNA"/>
</dbReference>
<dbReference type="Proteomes" id="UP000828941">
    <property type="component" value="Chromosome 9"/>
</dbReference>
<sequence>MDFTGADAKPTKDHILFSSWKRCNNFLVSWLLKLISPSTVFYMNDALQIWEKLASRFSQPDGVRICHLQQVLNTVVQGRKSIDEYIADVVDAIKIALASSMIFNSKIMFSSSLMV</sequence>
<accession>A0ACB9MKH7</accession>
<gene>
    <name evidence="1" type="ORF">L6164_023656</name>
</gene>